<comment type="caution">
    <text evidence="1">The sequence shown here is derived from an EMBL/GenBank/DDBJ whole genome shotgun (WGS) entry which is preliminary data.</text>
</comment>
<evidence type="ECO:0000313" key="2">
    <source>
        <dbReference type="Proteomes" id="UP000023268"/>
    </source>
</evidence>
<dbReference type="RefSeq" id="WP_051509673.1">
    <property type="nucleotide sequence ID" value="NZ_JEMG01000001.1"/>
</dbReference>
<reference evidence="1 2" key="1">
    <citation type="submission" date="2014-02" db="EMBL/GenBank/DDBJ databases">
        <title>Draft Genome of Hylemonella gracilis isolated from the Niagara River.</title>
        <authorList>
            <person name="Pawlowski D.R."/>
            <person name="Koudelka G.B."/>
        </authorList>
    </citation>
    <scope>NUCLEOTIDE SEQUENCE [LARGE SCALE GENOMIC DNA]</scope>
    <source>
        <strain evidence="1 2">Niagara R</strain>
    </source>
</reference>
<name>A0A016XHR3_9BURK</name>
<organism evidence="1 2">
    <name type="scientific">Hylemonella gracilis str. Niagara R</name>
    <dbReference type="NCBI Taxonomy" id="1458275"/>
    <lineage>
        <taxon>Bacteria</taxon>
        <taxon>Pseudomonadati</taxon>
        <taxon>Pseudomonadota</taxon>
        <taxon>Betaproteobacteria</taxon>
        <taxon>Burkholderiales</taxon>
        <taxon>Comamonadaceae</taxon>
        <taxon>Hylemonella</taxon>
    </lineage>
</organism>
<dbReference type="OrthoDB" id="7366507at2"/>
<dbReference type="eggNOG" id="ENOG5032YUV">
    <property type="taxonomic scope" value="Bacteria"/>
</dbReference>
<dbReference type="STRING" id="1458275.AZ34_10410"/>
<protein>
    <recommendedName>
        <fullName evidence="3">Phage tail assembly protein</fullName>
    </recommendedName>
</protein>
<dbReference type="EMBL" id="JEMG01000001">
    <property type="protein sequence ID" value="EYC51445.1"/>
    <property type="molecule type" value="Genomic_DNA"/>
</dbReference>
<evidence type="ECO:0008006" key="3">
    <source>
        <dbReference type="Google" id="ProtNLM"/>
    </source>
</evidence>
<dbReference type="Pfam" id="PF10109">
    <property type="entry name" value="Phage_TAC_7"/>
    <property type="match status" value="1"/>
</dbReference>
<gene>
    <name evidence="1" type="ORF">AZ34_10410</name>
</gene>
<sequence>MKKIALETSAASAADDAQALTAANPNEILLAAPITRKGGDVAAITLRKPNSGELRGLTISALMQSDVESLIKLLPRISTPMVAEYEAAALDPADMVKVAGVVAGFLLGKSTETPHSPRA</sequence>
<dbReference type="AlphaFoldDB" id="A0A016XHR3"/>
<dbReference type="InterPro" id="IPR019289">
    <property type="entry name" value="Phage_tail_E/E"/>
</dbReference>
<evidence type="ECO:0000313" key="1">
    <source>
        <dbReference type="EMBL" id="EYC51445.1"/>
    </source>
</evidence>
<accession>A0A016XHR3</accession>
<proteinExistence type="predicted"/>
<dbReference type="Proteomes" id="UP000023268">
    <property type="component" value="Unassembled WGS sequence"/>
</dbReference>